<dbReference type="InterPro" id="IPR027408">
    <property type="entry name" value="PNPase/RNase_PH_dom_sf"/>
</dbReference>
<dbReference type="GO" id="GO:0034473">
    <property type="term" value="P:U1 snRNA 3'-end processing"/>
    <property type="evidence" value="ECO:0007669"/>
    <property type="project" value="TreeGrafter"/>
</dbReference>
<accession>A0A834X5V9</accession>
<dbReference type="InterPro" id="IPR050590">
    <property type="entry name" value="Exosome_comp_Rrp42_subfam"/>
</dbReference>
<comment type="caution">
    <text evidence="4">The sequence shown here is derived from an EMBL/GenBank/DDBJ whole genome shotgun (WGS) entry which is preliminary data.</text>
</comment>
<dbReference type="GO" id="GO:0000176">
    <property type="term" value="C:nuclear exosome (RNase complex)"/>
    <property type="evidence" value="ECO:0007669"/>
    <property type="project" value="TreeGrafter"/>
</dbReference>
<dbReference type="GO" id="GO:0071035">
    <property type="term" value="P:nuclear polyadenylation-dependent rRNA catabolic process"/>
    <property type="evidence" value="ECO:0007669"/>
    <property type="project" value="TreeGrafter"/>
</dbReference>
<dbReference type="PANTHER" id="PTHR11097">
    <property type="entry name" value="EXOSOME COMPLEX EXONUCLEASE RIBOSOMAL RNA PROCESSING PROTEIN"/>
    <property type="match status" value="1"/>
</dbReference>
<sequence>MGVREPLPLIIHHLPITVTFGFFCYENIMVIDPTHHEESVMTGQMTVTLNANGDVCAVQKAGGEGTCRQVIRHCLNLAHVKAADITTKIKNATPMVSCQLLNAILLKS</sequence>
<evidence type="ECO:0000313" key="5">
    <source>
        <dbReference type="Proteomes" id="UP000634136"/>
    </source>
</evidence>
<evidence type="ECO:0000313" key="4">
    <source>
        <dbReference type="EMBL" id="KAF7838505.1"/>
    </source>
</evidence>
<dbReference type="OrthoDB" id="10264038at2759"/>
<dbReference type="Gene3D" id="3.30.230.70">
    <property type="entry name" value="GHMP Kinase, N-terminal domain"/>
    <property type="match status" value="1"/>
</dbReference>
<dbReference type="PANTHER" id="PTHR11097:SF14">
    <property type="entry name" value="EXOSOME COMPLEX COMPONENT RRP45"/>
    <property type="match status" value="1"/>
</dbReference>
<dbReference type="SUPFAM" id="SSF55666">
    <property type="entry name" value="Ribonuclease PH domain 2-like"/>
    <property type="match status" value="1"/>
</dbReference>
<name>A0A834X5V9_9FABA</name>
<dbReference type="Proteomes" id="UP000634136">
    <property type="component" value="Unassembled WGS sequence"/>
</dbReference>
<dbReference type="GO" id="GO:0035925">
    <property type="term" value="F:mRNA 3'-UTR AU-rich region binding"/>
    <property type="evidence" value="ECO:0007669"/>
    <property type="project" value="TreeGrafter"/>
</dbReference>
<evidence type="ECO:0000259" key="3">
    <source>
        <dbReference type="Pfam" id="PF03725"/>
    </source>
</evidence>
<dbReference type="GO" id="GO:0034476">
    <property type="term" value="P:U5 snRNA 3'-end processing"/>
    <property type="evidence" value="ECO:0007669"/>
    <property type="project" value="TreeGrafter"/>
</dbReference>
<comment type="similarity">
    <text evidence="1">Belongs to the RNase PH family.</text>
</comment>
<dbReference type="GO" id="GO:0071028">
    <property type="term" value="P:nuclear mRNA surveillance"/>
    <property type="evidence" value="ECO:0007669"/>
    <property type="project" value="TreeGrafter"/>
</dbReference>
<dbReference type="GO" id="GO:0016075">
    <property type="term" value="P:rRNA catabolic process"/>
    <property type="evidence" value="ECO:0007669"/>
    <property type="project" value="TreeGrafter"/>
</dbReference>
<gene>
    <name evidence="4" type="ORF">G2W53_006987</name>
</gene>
<dbReference type="AlphaFoldDB" id="A0A834X5V9"/>
<dbReference type="InterPro" id="IPR036345">
    <property type="entry name" value="ExoRNase_PH_dom2_sf"/>
</dbReference>
<reference evidence="4" key="1">
    <citation type="submission" date="2020-09" db="EMBL/GenBank/DDBJ databases">
        <title>Genome-Enabled Discovery of Anthraquinone Biosynthesis in Senna tora.</title>
        <authorList>
            <person name="Kang S.-H."/>
            <person name="Pandey R.P."/>
            <person name="Lee C.-M."/>
            <person name="Sim J.-S."/>
            <person name="Jeong J.-T."/>
            <person name="Choi B.-S."/>
            <person name="Jung M."/>
            <person name="Ginzburg D."/>
            <person name="Zhao K."/>
            <person name="Won S.Y."/>
            <person name="Oh T.-J."/>
            <person name="Yu Y."/>
            <person name="Kim N.-H."/>
            <person name="Lee O.R."/>
            <person name="Lee T.-H."/>
            <person name="Bashyal P."/>
            <person name="Kim T.-S."/>
            <person name="Lee W.-H."/>
            <person name="Kawkins C."/>
            <person name="Kim C.-K."/>
            <person name="Kim J.S."/>
            <person name="Ahn B.O."/>
            <person name="Rhee S.Y."/>
            <person name="Sohng J.K."/>
        </authorList>
    </citation>
    <scope>NUCLEOTIDE SEQUENCE</scope>
    <source>
        <tissue evidence="4">Leaf</tissue>
    </source>
</reference>
<evidence type="ECO:0000256" key="1">
    <source>
        <dbReference type="ARBA" id="ARBA00006678"/>
    </source>
</evidence>
<keyword evidence="5" id="KW-1185">Reference proteome</keyword>
<protein>
    <submittedName>
        <fullName evidence="4">Exosome complex component RRP45A-like isoform X1</fullName>
    </submittedName>
</protein>
<keyword evidence="2" id="KW-0963">Cytoplasm</keyword>
<dbReference type="GO" id="GO:0000177">
    <property type="term" value="C:cytoplasmic exosome (RNase complex)"/>
    <property type="evidence" value="ECO:0007669"/>
    <property type="project" value="TreeGrafter"/>
</dbReference>
<dbReference type="GO" id="GO:0034475">
    <property type="term" value="P:U4 snRNA 3'-end processing"/>
    <property type="evidence" value="ECO:0007669"/>
    <property type="project" value="TreeGrafter"/>
</dbReference>
<dbReference type="GO" id="GO:0071038">
    <property type="term" value="P:TRAMP-dependent tRNA surveillance pathway"/>
    <property type="evidence" value="ECO:0007669"/>
    <property type="project" value="TreeGrafter"/>
</dbReference>
<organism evidence="4 5">
    <name type="scientific">Senna tora</name>
    <dbReference type="NCBI Taxonomy" id="362788"/>
    <lineage>
        <taxon>Eukaryota</taxon>
        <taxon>Viridiplantae</taxon>
        <taxon>Streptophyta</taxon>
        <taxon>Embryophyta</taxon>
        <taxon>Tracheophyta</taxon>
        <taxon>Spermatophyta</taxon>
        <taxon>Magnoliopsida</taxon>
        <taxon>eudicotyledons</taxon>
        <taxon>Gunneridae</taxon>
        <taxon>Pentapetalae</taxon>
        <taxon>rosids</taxon>
        <taxon>fabids</taxon>
        <taxon>Fabales</taxon>
        <taxon>Fabaceae</taxon>
        <taxon>Caesalpinioideae</taxon>
        <taxon>Cassia clade</taxon>
        <taxon>Senna</taxon>
    </lineage>
</organism>
<dbReference type="Pfam" id="PF03725">
    <property type="entry name" value="RNase_PH_C"/>
    <property type="match status" value="1"/>
</dbReference>
<dbReference type="EMBL" id="JAAIUW010000003">
    <property type="protein sequence ID" value="KAF7838505.1"/>
    <property type="molecule type" value="Genomic_DNA"/>
</dbReference>
<evidence type="ECO:0000256" key="2">
    <source>
        <dbReference type="ARBA" id="ARBA00022490"/>
    </source>
</evidence>
<feature type="domain" description="Exoribonuclease phosphorolytic" evidence="3">
    <location>
        <begin position="13"/>
        <end position="79"/>
    </location>
</feature>
<dbReference type="InterPro" id="IPR015847">
    <property type="entry name" value="ExoRNase_PH_dom2"/>
</dbReference>
<dbReference type="GO" id="GO:0000467">
    <property type="term" value="P:exonucleolytic trimming to generate mature 3'-end of 5.8S rRNA from tricistronic rRNA transcript (SSU-rRNA, 5.8S rRNA, LSU-rRNA)"/>
    <property type="evidence" value="ECO:0007669"/>
    <property type="project" value="TreeGrafter"/>
</dbReference>
<proteinExistence type="inferred from homology"/>